<dbReference type="InterPro" id="IPR017937">
    <property type="entry name" value="Thioredoxin_CS"/>
</dbReference>
<evidence type="ECO:0000256" key="4">
    <source>
        <dbReference type="ARBA" id="ARBA00023284"/>
    </source>
</evidence>
<keyword evidence="3" id="KW-1015">Disulfide bond</keyword>
<dbReference type="SUPFAM" id="SSF52833">
    <property type="entry name" value="Thioredoxin-like"/>
    <property type="match status" value="1"/>
</dbReference>
<keyword evidence="4" id="KW-0676">Redox-active center</keyword>
<dbReference type="PROSITE" id="PS00194">
    <property type="entry name" value="THIOREDOXIN_1"/>
    <property type="match status" value="1"/>
</dbReference>
<dbReference type="RefSeq" id="WP_096056297.1">
    <property type="nucleotide sequence ID" value="NZ_CP023344.1"/>
</dbReference>
<dbReference type="InterPro" id="IPR050553">
    <property type="entry name" value="Thioredoxin_ResA/DsbE_sf"/>
</dbReference>
<evidence type="ECO:0000256" key="1">
    <source>
        <dbReference type="ARBA" id="ARBA00004196"/>
    </source>
</evidence>
<dbReference type="AlphaFoldDB" id="A0A290QEH7"/>
<evidence type="ECO:0000256" key="3">
    <source>
        <dbReference type="ARBA" id="ARBA00023157"/>
    </source>
</evidence>
<dbReference type="InterPro" id="IPR013766">
    <property type="entry name" value="Thioredoxin_domain"/>
</dbReference>
<dbReference type="GO" id="GO:0017004">
    <property type="term" value="P:cytochrome complex assembly"/>
    <property type="evidence" value="ECO:0007669"/>
    <property type="project" value="UniProtKB-KW"/>
</dbReference>
<dbReference type="Gene3D" id="3.40.30.10">
    <property type="entry name" value="Glutaredoxin"/>
    <property type="match status" value="1"/>
</dbReference>
<dbReference type="InterPro" id="IPR036249">
    <property type="entry name" value="Thioredoxin-like_sf"/>
</dbReference>
<keyword evidence="8" id="KW-1185">Reference proteome</keyword>
<proteinExistence type="predicted"/>
<dbReference type="PANTHER" id="PTHR42852">
    <property type="entry name" value="THIOL:DISULFIDE INTERCHANGE PROTEIN DSBE"/>
    <property type="match status" value="1"/>
</dbReference>
<evidence type="ECO:0000313" key="8">
    <source>
        <dbReference type="Proteomes" id="UP000217265"/>
    </source>
</evidence>
<feature type="domain" description="Thioredoxin" evidence="6">
    <location>
        <begin position="146"/>
        <end position="285"/>
    </location>
</feature>
<dbReference type="PROSITE" id="PS51352">
    <property type="entry name" value="THIOREDOXIN_2"/>
    <property type="match status" value="1"/>
</dbReference>
<gene>
    <name evidence="7" type="ORF">CMV30_12255</name>
</gene>
<feature type="signal peptide" evidence="5">
    <location>
        <begin position="1"/>
        <end position="22"/>
    </location>
</feature>
<comment type="subcellular location">
    <subcellularLocation>
        <location evidence="1">Cell envelope</location>
    </subcellularLocation>
</comment>
<protein>
    <submittedName>
        <fullName evidence="7">Thioredoxin</fullName>
    </submittedName>
</protein>
<keyword evidence="5" id="KW-0732">Signal</keyword>
<accession>A0A290QEH7</accession>
<dbReference type="PANTHER" id="PTHR42852:SF6">
    <property type="entry name" value="THIOL:DISULFIDE INTERCHANGE PROTEIN DSBE"/>
    <property type="match status" value="1"/>
</dbReference>
<evidence type="ECO:0000313" key="7">
    <source>
        <dbReference type="EMBL" id="ATC64666.1"/>
    </source>
</evidence>
<organism evidence="7 8">
    <name type="scientific">Nibricoccus aquaticus</name>
    <dbReference type="NCBI Taxonomy" id="2576891"/>
    <lineage>
        <taxon>Bacteria</taxon>
        <taxon>Pseudomonadati</taxon>
        <taxon>Verrucomicrobiota</taxon>
        <taxon>Opitutia</taxon>
        <taxon>Opitutales</taxon>
        <taxon>Opitutaceae</taxon>
        <taxon>Nibricoccus</taxon>
    </lineage>
</organism>
<sequence length="285" mass="30552">MKLKLLGSLFVLLAVAVFQLQAAEEAKAAPAEAAPSAVKAALMAVIEKVQAKAQAGQVTEAALADELKALDALLAAHKTEKTDDVAQVLVMKSVIYLELIGDTDKAAGFFKQLKAEFPESAQAKDVDEVLKMIEIQQAAARAQEALKVGAVFPDFAEKDLAGNPLSVGKFKGSVVLVDFWATWCGPCVEDMPQVIALYEKYHARGLEIIGVSLDKDEAALKAFIEKNKMTWPQFFDGKFWENKLAGQYGVTSIPFTVLINGDGKIVGTNLRGAKLDAALATLLGQ</sequence>
<evidence type="ECO:0000259" key="6">
    <source>
        <dbReference type="PROSITE" id="PS51352"/>
    </source>
</evidence>
<dbReference type="Proteomes" id="UP000217265">
    <property type="component" value="Chromosome"/>
</dbReference>
<dbReference type="KEGG" id="vbh:CMV30_12255"/>
<evidence type="ECO:0000256" key="5">
    <source>
        <dbReference type="SAM" id="SignalP"/>
    </source>
</evidence>
<keyword evidence="2" id="KW-0201">Cytochrome c-type biogenesis</keyword>
<dbReference type="CDD" id="cd02966">
    <property type="entry name" value="TlpA_like_family"/>
    <property type="match status" value="1"/>
</dbReference>
<dbReference type="EMBL" id="CP023344">
    <property type="protein sequence ID" value="ATC64666.1"/>
    <property type="molecule type" value="Genomic_DNA"/>
</dbReference>
<dbReference type="InterPro" id="IPR013740">
    <property type="entry name" value="Redoxin"/>
</dbReference>
<dbReference type="OrthoDB" id="184337at2"/>
<evidence type="ECO:0000256" key="2">
    <source>
        <dbReference type="ARBA" id="ARBA00022748"/>
    </source>
</evidence>
<dbReference type="Pfam" id="PF08534">
    <property type="entry name" value="Redoxin"/>
    <property type="match status" value="1"/>
</dbReference>
<reference evidence="7 8" key="1">
    <citation type="submission" date="2017-09" db="EMBL/GenBank/DDBJ databases">
        <title>Complete genome sequence of Verrucomicrobial strain HZ-65, isolated from freshwater.</title>
        <authorList>
            <person name="Choi A."/>
        </authorList>
    </citation>
    <scope>NUCLEOTIDE SEQUENCE [LARGE SCALE GENOMIC DNA]</scope>
    <source>
        <strain evidence="7 8">HZ-65</strain>
    </source>
</reference>
<feature type="chain" id="PRO_5012380483" evidence="5">
    <location>
        <begin position="23"/>
        <end position="285"/>
    </location>
</feature>
<dbReference type="GO" id="GO:0016491">
    <property type="term" value="F:oxidoreductase activity"/>
    <property type="evidence" value="ECO:0007669"/>
    <property type="project" value="InterPro"/>
</dbReference>
<dbReference type="GO" id="GO:0030313">
    <property type="term" value="C:cell envelope"/>
    <property type="evidence" value="ECO:0007669"/>
    <property type="project" value="UniProtKB-SubCell"/>
</dbReference>
<name>A0A290QEH7_9BACT</name>